<dbReference type="PANTHER" id="PTHR43739:SF5">
    <property type="entry name" value="EXO-ALPHA-SIALIDASE"/>
    <property type="match status" value="1"/>
</dbReference>
<dbReference type="InterPro" id="IPR052025">
    <property type="entry name" value="Xyloglucanase_GH74"/>
</dbReference>
<dbReference type="PANTHER" id="PTHR43739">
    <property type="entry name" value="XYLOGLUCANASE (EUROFUNG)"/>
    <property type="match status" value="1"/>
</dbReference>
<evidence type="ECO:0000313" key="2">
    <source>
        <dbReference type="Proteomes" id="UP000290439"/>
    </source>
</evidence>
<dbReference type="Proteomes" id="UP000290439">
    <property type="component" value="Chromosome"/>
</dbReference>
<dbReference type="InterPro" id="IPR015943">
    <property type="entry name" value="WD40/YVTN_repeat-like_dom_sf"/>
</dbReference>
<evidence type="ECO:0000313" key="1">
    <source>
        <dbReference type="EMBL" id="VFA97915.1"/>
    </source>
</evidence>
<name>A0A4U8VYU7_9NOCA</name>
<protein>
    <submittedName>
        <fullName evidence="1">Uncharacterized protein related to plant photosystem II stability/assembly factor</fullName>
    </submittedName>
</protein>
<dbReference type="GO" id="GO:0010411">
    <property type="term" value="P:xyloglucan metabolic process"/>
    <property type="evidence" value="ECO:0007669"/>
    <property type="project" value="TreeGrafter"/>
</dbReference>
<dbReference type="EMBL" id="LR215973">
    <property type="protein sequence ID" value="VFA97915.1"/>
    <property type="molecule type" value="Genomic_DNA"/>
</dbReference>
<organism evidence="1 2">
    <name type="scientific">Nocardia cyriacigeorgica</name>
    <dbReference type="NCBI Taxonomy" id="135487"/>
    <lineage>
        <taxon>Bacteria</taxon>
        <taxon>Bacillati</taxon>
        <taxon>Actinomycetota</taxon>
        <taxon>Actinomycetes</taxon>
        <taxon>Mycobacteriales</taxon>
        <taxon>Nocardiaceae</taxon>
        <taxon>Nocardia</taxon>
    </lineage>
</organism>
<reference evidence="1 2" key="1">
    <citation type="submission" date="2019-02" db="EMBL/GenBank/DDBJ databases">
        <authorList>
            <consortium name="Pathogen Informatics"/>
        </authorList>
    </citation>
    <scope>NUCLEOTIDE SEQUENCE [LARGE SCALE GENOMIC DNA]</scope>
    <source>
        <strain evidence="1 2">3012STDY6756504</strain>
    </source>
</reference>
<dbReference type="RefSeq" id="WP_130916699.1">
    <property type="nucleotide sequence ID" value="NZ_LR215973.1"/>
</dbReference>
<dbReference type="AlphaFoldDB" id="A0A4U8VYU7"/>
<proteinExistence type="predicted"/>
<sequence>MDVVLGIGTRKGLFLARSTDGRSSWEVSTPQFPVADVKALAIDTRGARPRLLAGVLNSHFGPTMVSSDDLGETWTEPDDAPLAFPEDTGAALEGVWQIAPATAAEPEVVYAGVEPAALFRSTDGGRTFELVRGLWEHPHRPQWQPGGGGLALHTILAHPADHQRLAVAISTGGVYQSGDGGASWTPTNKGVTADFMPDEVPEWGQCVHKVARDAETPSTLYLQNHGGVFRSVDDGLSWQRIDAGLPPSNFGFPIVAHPRRPGVIYTFPLDAEMERFRFPPEARCAVYRSEDGGDTWSALTHGLPQVPFWAAVMRDAMCADDADPAGIYVGTRNGEVYCSPDEGDHWQLVADKLPDVLCVRAAVIG</sequence>
<dbReference type="CDD" id="cd15482">
    <property type="entry name" value="Sialidase_non-viral"/>
    <property type="match status" value="1"/>
</dbReference>
<gene>
    <name evidence="1" type="ORF">NCTC10797_01680</name>
</gene>
<dbReference type="Gene3D" id="2.130.10.10">
    <property type="entry name" value="YVTN repeat-like/Quinoprotein amine dehydrogenase"/>
    <property type="match status" value="1"/>
</dbReference>
<accession>A0A4U8VYU7</accession>
<dbReference type="SUPFAM" id="SSF110296">
    <property type="entry name" value="Oligoxyloglucan reducing end-specific cellobiohydrolase"/>
    <property type="match status" value="1"/>
</dbReference>